<dbReference type="Pfam" id="PF07992">
    <property type="entry name" value="Pyr_redox_2"/>
    <property type="match status" value="1"/>
</dbReference>
<keyword evidence="3" id="KW-0560">Oxidoreductase</keyword>
<evidence type="ECO:0000256" key="2">
    <source>
        <dbReference type="ARBA" id="ARBA00022827"/>
    </source>
</evidence>
<proteinExistence type="predicted"/>
<evidence type="ECO:0000256" key="1">
    <source>
        <dbReference type="ARBA" id="ARBA00022630"/>
    </source>
</evidence>
<dbReference type="InterPro" id="IPR036188">
    <property type="entry name" value="FAD/NAD-bd_sf"/>
</dbReference>
<dbReference type="Gene3D" id="3.50.50.60">
    <property type="entry name" value="FAD/NAD(P)-binding domain"/>
    <property type="match status" value="2"/>
</dbReference>
<dbReference type="Proteomes" id="UP000784294">
    <property type="component" value="Unassembled WGS sequence"/>
</dbReference>
<dbReference type="GO" id="GO:0071949">
    <property type="term" value="F:FAD binding"/>
    <property type="evidence" value="ECO:0007669"/>
    <property type="project" value="TreeGrafter"/>
</dbReference>
<keyword evidence="6" id="KW-1185">Reference proteome</keyword>
<protein>
    <recommendedName>
        <fullName evidence="4">FAD/NAD(P)-binding domain-containing protein</fullName>
    </recommendedName>
</protein>
<organism evidence="5 6">
    <name type="scientific">Protopolystoma xenopodis</name>
    <dbReference type="NCBI Taxonomy" id="117903"/>
    <lineage>
        <taxon>Eukaryota</taxon>
        <taxon>Metazoa</taxon>
        <taxon>Spiralia</taxon>
        <taxon>Lophotrochozoa</taxon>
        <taxon>Platyhelminthes</taxon>
        <taxon>Monogenea</taxon>
        <taxon>Polyopisthocotylea</taxon>
        <taxon>Polystomatidea</taxon>
        <taxon>Polystomatidae</taxon>
        <taxon>Protopolystoma</taxon>
    </lineage>
</organism>
<keyword evidence="1" id="KW-0285">Flavoprotein</keyword>
<dbReference type="OrthoDB" id="6029at2759"/>
<reference evidence="5" key="1">
    <citation type="submission" date="2018-11" db="EMBL/GenBank/DDBJ databases">
        <authorList>
            <consortium name="Pathogen Informatics"/>
        </authorList>
    </citation>
    <scope>NUCLEOTIDE SEQUENCE</scope>
</reference>
<dbReference type="EMBL" id="CAAALY010023218">
    <property type="protein sequence ID" value="VEL15037.1"/>
    <property type="molecule type" value="Genomic_DNA"/>
</dbReference>
<name>A0A448WLZ2_9PLAT</name>
<dbReference type="AlphaFoldDB" id="A0A448WLZ2"/>
<keyword evidence="2" id="KW-0274">FAD</keyword>
<evidence type="ECO:0000313" key="6">
    <source>
        <dbReference type="Proteomes" id="UP000784294"/>
    </source>
</evidence>
<dbReference type="InterPro" id="IPR050446">
    <property type="entry name" value="FAD-oxidoreductase/Apoptosis"/>
</dbReference>
<dbReference type="PANTHER" id="PTHR43557:SF4">
    <property type="entry name" value="APOPTOSIS-INDUCING FACTOR 1, MITOCHONDRIAL"/>
    <property type="match status" value="1"/>
</dbReference>
<comment type="caution">
    <text evidence="5">The sequence shown here is derived from an EMBL/GenBank/DDBJ whole genome shotgun (WGS) entry which is preliminary data.</text>
</comment>
<dbReference type="PANTHER" id="PTHR43557">
    <property type="entry name" value="APOPTOSIS-INDUCING FACTOR 1"/>
    <property type="match status" value="1"/>
</dbReference>
<feature type="domain" description="FAD/NAD(P)-binding" evidence="4">
    <location>
        <begin position="17"/>
        <end position="121"/>
    </location>
</feature>
<evidence type="ECO:0000313" key="5">
    <source>
        <dbReference type="EMBL" id="VEL15037.1"/>
    </source>
</evidence>
<accession>A0A448WLZ2</accession>
<sequence length="163" mass="18422">MSWQGGFTSPRFTDVEPIPYLRPPLSKELWRRSASRREVMLRETGDMRKHSWLFYEPNSFFVNADDLDRLEYGGIALTQGDPVVRLDPDSRLATLASGRRISYGVCLLATGAEARRLAEIERCGETGADLTGPGNGRVSYFRSLADFVLAHLNMLLFMHCLNH</sequence>
<dbReference type="InterPro" id="IPR023753">
    <property type="entry name" value="FAD/NAD-binding_dom"/>
</dbReference>
<evidence type="ECO:0000256" key="3">
    <source>
        <dbReference type="ARBA" id="ARBA00023002"/>
    </source>
</evidence>
<gene>
    <name evidence="5" type="ORF">PXEA_LOCUS8477</name>
</gene>
<dbReference type="GO" id="GO:0033108">
    <property type="term" value="P:mitochondrial respiratory chain complex assembly"/>
    <property type="evidence" value="ECO:0007669"/>
    <property type="project" value="TreeGrafter"/>
</dbReference>
<dbReference type="SUPFAM" id="SSF51905">
    <property type="entry name" value="FAD/NAD(P)-binding domain"/>
    <property type="match status" value="1"/>
</dbReference>
<dbReference type="GO" id="GO:0005739">
    <property type="term" value="C:mitochondrion"/>
    <property type="evidence" value="ECO:0007669"/>
    <property type="project" value="TreeGrafter"/>
</dbReference>
<evidence type="ECO:0000259" key="4">
    <source>
        <dbReference type="Pfam" id="PF07992"/>
    </source>
</evidence>
<dbReference type="GO" id="GO:0016174">
    <property type="term" value="F:NAD(P)H oxidase H2O2-forming activity"/>
    <property type="evidence" value="ECO:0007669"/>
    <property type="project" value="TreeGrafter"/>
</dbReference>
<dbReference type="GO" id="GO:0006915">
    <property type="term" value="P:apoptotic process"/>
    <property type="evidence" value="ECO:0007669"/>
    <property type="project" value="TreeGrafter"/>
</dbReference>